<organism evidence="2 3">
    <name type="scientific">Capsicum annuum</name>
    <name type="common">Capsicum pepper</name>
    <dbReference type="NCBI Taxonomy" id="4072"/>
    <lineage>
        <taxon>Eukaryota</taxon>
        <taxon>Viridiplantae</taxon>
        <taxon>Streptophyta</taxon>
        <taxon>Embryophyta</taxon>
        <taxon>Tracheophyta</taxon>
        <taxon>Spermatophyta</taxon>
        <taxon>Magnoliopsida</taxon>
        <taxon>eudicotyledons</taxon>
        <taxon>Gunneridae</taxon>
        <taxon>Pentapetalae</taxon>
        <taxon>asterids</taxon>
        <taxon>lamiids</taxon>
        <taxon>Solanales</taxon>
        <taxon>Solanaceae</taxon>
        <taxon>Solanoideae</taxon>
        <taxon>Capsiceae</taxon>
        <taxon>Capsicum</taxon>
    </lineage>
</organism>
<dbReference type="AlphaFoldDB" id="A0A2G2ZCB8"/>
<feature type="compositionally biased region" description="Acidic residues" evidence="1">
    <location>
        <begin position="522"/>
        <end position="531"/>
    </location>
</feature>
<evidence type="ECO:0000313" key="2">
    <source>
        <dbReference type="EMBL" id="PHT79653.1"/>
    </source>
</evidence>
<feature type="region of interest" description="Disordered" evidence="1">
    <location>
        <begin position="470"/>
        <end position="531"/>
    </location>
</feature>
<reference evidence="2 3" key="2">
    <citation type="journal article" date="2017" name="Genome Biol.">
        <title>New reference genome sequences of hot pepper reveal the massive evolution of plant disease-resistance genes by retroduplication.</title>
        <authorList>
            <person name="Kim S."/>
            <person name="Park J."/>
            <person name="Yeom S.I."/>
            <person name="Kim Y.M."/>
            <person name="Seo E."/>
            <person name="Kim K.T."/>
            <person name="Kim M.S."/>
            <person name="Lee J.M."/>
            <person name="Cheong K."/>
            <person name="Shin H.S."/>
            <person name="Kim S.B."/>
            <person name="Han K."/>
            <person name="Lee J."/>
            <person name="Park M."/>
            <person name="Lee H.A."/>
            <person name="Lee H.Y."/>
            <person name="Lee Y."/>
            <person name="Oh S."/>
            <person name="Lee J.H."/>
            <person name="Choi E."/>
            <person name="Choi E."/>
            <person name="Lee S.E."/>
            <person name="Jeon J."/>
            <person name="Kim H."/>
            <person name="Choi G."/>
            <person name="Song H."/>
            <person name="Lee J."/>
            <person name="Lee S.C."/>
            <person name="Kwon J.K."/>
            <person name="Lee H.Y."/>
            <person name="Koo N."/>
            <person name="Hong Y."/>
            <person name="Kim R.W."/>
            <person name="Kang W.H."/>
            <person name="Huh J.H."/>
            <person name="Kang B.C."/>
            <person name="Yang T.J."/>
            <person name="Lee Y.H."/>
            <person name="Bennetzen J.L."/>
            <person name="Choi D."/>
        </authorList>
    </citation>
    <scope>NUCLEOTIDE SEQUENCE [LARGE SCALE GENOMIC DNA]</scope>
    <source>
        <strain evidence="3">cv. CM334</strain>
    </source>
</reference>
<gene>
    <name evidence="2" type="ORF">T459_17705</name>
</gene>
<dbReference type="PANTHER" id="PTHR33103:SF19">
    <property type="entry name" value="OS09G0544700 PROTEIN"/>
    <property type="match status" value="1"/>
</dbReference>
<dbReference type="Pfam" id="PF05056">
    <property type="entry name" value="DUF674"/>
    <property type="match status" value="2"/>
</dbReference>
<evidence type="ECO:0000256" key="1">
    <source>
        <dbReference type="SAM" id="MobiDB-lite"/>
    </source>
</evidence>
<evidence type="ECO:0000313" key="3">
    <source>
        <dbReference type="Proteomes" id="UP000222542"/>
    </source>
</evidence>
<proteinExistence type="predicted"/>
<dbReference type="InterPro" id="IPR007750">
    <property type="entry name" value="DUF674"/>
</dbReference>
<name>A0A2G2ZCB8_CAPAN</name>
<dbReference type="EMBL" id="AYRZ02000006">
    <property type="protein sequence ID" value="PHT79653.1"/>
    <property type="molecule type" value="Genomic_DNA"/>
</dbReference>
<dbReference type="PANTHER" id="PTHR33103">
    <property type="entry name" value="OS01G0153900 PROTEIN"/>
    <property type="match status" value="1"/>
</dbReference>
<dbReference type="STRING" id="4072.A0A2G2ZCB8"/>
<reference evidence="2 3" key="1">
    <citation type="journal article" date="2014" name="Nat. Genet.">
        <title>Genome sequence of the hot pepper provides insights into the evolution of pungency in Capsicum species.</title>
        <authorList>
            <person name="Kim S."/>
            <person name="Park M."/>
            <person name="Yeom S.I."/>
            <person name="Kim Y.M."/>
            <person name="Lee J.M."/>
            <person name="Lee H.A."/>
            <person name="Seo E."/>
            <person name="Choi J."/>
            <person name="Cheong K."/>
            <person name="Kim K.T."/>
            <person name="Jung K."/>
            <person name="Lee G.W."/>
            <person name="Oh S.K."/>
            <person name="Bae C."/>
            <person name="Kim S.B."/>
            <person name="Lee H.Y."/>
            <person name="Kim S.Y."/>
            <person name="Kim M.S."/>
            <person name="Kang B.C."/>
            <person name="Jo Y.D."/>
            <person name="Yang H.B."/>
            <person name="Jeong H.J."/>
            <person name="Kang W.H."/>
            <person name="Kwon J.K."/>
            <person name="Shin C."/>
            <person name="Lim J.Y."/>
            <person name="Park J.H."/>
            <person name="Huh J.H."/>
            <person name="Kim J.S."/>
            <person name="Kim B.D."/>
            <person name="Cohen O."/>
            <person name="Paran I."/>
            <person name="Suh M.C."/>
            <person name="Lee S.B."/>
            <person name="Kim Y.K."/>
            <person name="Shin Y."/>
            <person name="Noh S.J."/>
            <person name="Park J."/>
            <person name="Seo Y.S."/>
            <person name="Kwon S.Y."/>
            <person name="Kim H.A."/>
            <person name="Park J.M."/>
            <person name="Kim H.J."/>
            <person name="Choi S.B."/>
            <person name="Bosland P.W."/>
            <person name="Reeves G."/>
            <person name="Jo S.H."/>
            <person name="Lee B.W."/>
            <person name="Cho H.T."/>
            <person name="Choi H.S."/>
            <person name="Lee M.S."/>
            <person name="Yu Y."/>
            <person name="Do Choi Y."/>
            <person name="Park B.S."/>
            <person name="van Deynze A."/>
            <person name="Ashrafi H."/>
            <person name="Hill T."/>
            <person name="Kim W.T."/>
            <person name="Pai H.S."/>
            <person name="Ahn H.K."/>
            <person name="Yeam I."/>
            <person name="Giovannoni J.J."/>
            <person name="Rose J.K."/>
            <person name="Sorensen I."/>
            <person name="Lee S.J."/>
            <person name="Kim R.W."/>
            <person name="Choi I.Y."/>
            <person name="Choi B.S."/>
            <person name="Lim J.S."/>
            <person name="Lee Y.H."/>
            <person name="Choi D."/>
        </authorList>
    </citation>
    <scope>NUCLEOTIDE SEQUENCE [LARGE SCALE GENOMIC DNA]</scope>
    <source>
        <strain evidence="3">cv. CM334</strain>
    </source>
</reference>
<feature type="compositionally biased region" description="Acidic residues" evidence="1">
    <location>
        <begin position="473"/>
        <end position="513"/>
    </location>
</feature>
<keyword evidence="3" id="KW-1185">Reference proteome</keyword>
<dbReference type="Gramene" id="PHT79653">
    <property type="protein sequence ID" value="PHT79653"/>
    <property type="gene ID" value="T459_17705"/>
</dbReference>
<comment type="caution">
    <text evidence="2">The sequence shown here is derived from an EMBL/GenBank/DDBJ whole genome shotgun (WGS) entry which is preliminary data.</text>
</comment>
<accession>A0A2G2ZCB8</accession>
<protein>
    <submittedName>
        <fullName evidence="2">Uncharacterized protein</fullName>
    </submittedName>
</protein>
<sequence>MTTCESKLSMRLLIDTKADKVLFAETDKNCVDFLFHILSLSVGTAVSLLKEKEIKCGCLSNLYESVEDMNDMYIQSKDVLLKPKSPIEISSVPLQLLNMVLVRGKQHFLWMFQHLLRLAYAALPVMNQSAVAAATKGFVKDVVTDMVTDDLVVKPMSTISSIALLNKFNVKDVSAVNFGMEEQQSPPQPCSEVGKIPSKFIKLPLKFPQGIDMNLLVRIWISHICIISRPYTAAKTINIRINVILVTCDNKRVGRNDDVIEKNATNPTLSVFNYPDRSYGKKDGDIRWLDDKEVATAQLHVLIIVMSLYEKILIDTYSDLTDDVIDKQIEEDFPRWFKDYVSSNPQEMLQNQYLQILVMGTLRKTKSWPIYFVNGYKFHTSSWGEGQSTYNSGVCVTGVGQDGITSEYYSVLKEIIEFEWSMTSFMKLVLFYCNWFDPSKHGIKVDSQFADGEEVDGSSFQAVVNKNERDIIEEGDENISNEEEVGDEETSSEEANDEEEETSEEEDFLDSDDSASHFHIQDEEEDKYEED</sequence>
<dbReference type="Proteomes" id="UP000222542">
    <property type="component" value="Unassembled WGS sequence"/>
</dbReference>